<organism evidence="1 2">
    <name type="scientific">Prymnesium parvum</name>
    <name type="common">Toxic golden alga</name>
    <dbReference type="NCBI Taxonomy" id="97485"/>
    <lineage>
        <taxon>Eukaryota</taxon>
        <taxon>Haptista</taxon>
        <taxon>Haptophyta</taxon>
        <taxon>Prymnesiophyceae</taxon>
        <taxon>Prymnesiales</taxon>
        <taxon>Prymnesiaceae</taxon>
        <taxon>Prymnesium</taxon>
    </lineage>
</organism>
<dbReference type="AlphaFoldDB" id="A0AB34J308"/>
<dbReference type="EMBL" id="JBGBPQ010000013">
    <property type="protein sequence ID" value="KAL1511742.1"/>
    <property type="molecule type" value="Genomic_DNA"/>
</dbReference>
<evidence type="ECO:0000313" key="2">
    <source>
        <dbReference type="Proteomes" id="UP001515480"/>
    </source>
</evidence>
<sequence>MEEPRLWQALAQNAKAGAVCADASGGVWYVRGLERWPEPLAGKPVLVLGHARRQAYVPVASADESGAWAQGKTEEGEDDVIDALAWLPAPPWVVDYHDGSNNHTHVEMRGGDSAVEWSYEPTQPANSSSGLYSGGEAASGVVELRRAADVWSALFGVLSARDNFSPTRQMGTGAITVHMAEASISAVVERCGTLDAFEEELGKLRTSNQQ</sequence>
<proteinExistence type="predicted"/>
<reference evidence="1 2" key="1">
    <citation type="journal article" date="2024" name="Science">
        <title>Giant polyketide synthase enzymes in the biosynthesis of giant marine polyether toxins.</title>
        <authorList>
            <person name="Fallon T.R."/>
            <person name="Shende V.V."/>
            <person name="Wierzbicki I.H."/>
            <person name="Pendleton A.L."/>
            <person name="Watervoot N.F."/>
            <person name="Auber R.P."/>
            <person name="Gonzalez D.J."/>
            <person name="Wisecaver J.H."/>
            <person name="Moore B.S."/>
        </authorList>
    </citation>
    <scope>NUCLEOTIDE SEQUENCE [LARGE SCALE GENOMIC DNA]</scope>
    <source>
        <strain evidence="1 2">12B1</strain>
    </source>
</reference>
<dbReference type="Proteomes" id="UP001515480">
    <property type="component" value="Unassembled WGS sequence"/>
</dbReference>
<name>A0AB34J308_PRYPA</name>
<evidence type="ECO:0000313" key="1">
    <source>
        <dbReference type="EMBL" id="KAL1511742.1"/>
    </source>
</evidence>
<protein>
    <submittedName>
        <fullName evidence="1">Uncharacterized protein</fullName>
    </submittedName>
</protein>
<gene>
    <name evidence="1" type="ORF">AB1Y20_005030</name>
</gene>
<keyword evidence="2" id="KW-1185">Reference proteome</keyword>
<accession>A0AB34J308</accession>
<comment type="caution">
    <text evidence="1">The sequence shown here is derived from an EMBL/GenBank/DDBJ whole genome shotgun (WGS) entry which is preliminary data.</text>
</comment>